<dbReference type="InterPro" id="IPR003593">
    <property type="entry name" value="AAA+_ATPase"/>
</dbReference>
<dbReference type="Pfam" id="PF00005">
    <property type="entry name" value="ABC_tran"/>
    <property type="match status" value="1"/>
</dbReference>
<dbReference type="GO" id="GO:0015910">
    <property type="term" value="P:long-chain fatty acid import into peroxisome"/>
    <property type="evidence" value="ECO:0007669"/>
    <property type="project" value="TreeGrafter"/>
</dbReference>
<evidence type="ECO:0000313" key="12">
    <source>
        <dbReference type="Proteomes" id="UP000837801"/>
    </source>
</evidence>
<dbReference type="GO" id="GO:0006635">
    <property type="term" value="P:fatty acid beta-oxidation"/>
    <property type="evidence" value="ECO:0007669"/>
    <property type="project" value="TreeGrafter"/>
</dbReference>
<evidence type="ECO:0000256" key="1">
    <source>
        <dbReference type="ARBA" id="ARBA00008575"/>
    </source>
</evidence>
<evidence type="ECO:0000259" key="10">
    <source>
        <dbReference type="PROSITE" id="PS50893"/>
    </source>
</evidence>
<dbReference type="Proteomes" id="UP000837801">
    <property type="component" value="Unassembled WGS sequence"/>
</dbReference>
<dbReference type="GO" id="GO:0005778">
    <property type="term" value="C:peroxisomal membrane"/>
    <property type="evidence" value="ECO:0007669"/>
    <property type="project" value="TreeGrafter"/>
</dbReference>
<dbReference type="SMART" id="SM00382">
    <property type="entry name" value="AAA"/>
    <property type="match status" value="1"/>
</dbReference>
<keyword evidence="3 9" id="KW-0812">Transmembrane</keyword>
<protein>
    <submittedName>
        <fullName evidence="11">Peroxisomal long-chain fatty acid import protein 2</fullName>
    </submittedName>
</protein>
<feature type="transmembrane region" description="Helical" evidence="9">
    <location>
        <begin position="306"/>
        <end position="325"/>
    </location>
</feature>
<evidence type="ECO:0000256" key="9">
    <source>
        <dbReference type="SAM" id="Phobius"/>
    </source>
</evidence>
<dbReference type="PANTHER" id="PTHR11384">
    <property type="entry name" value="ATP-BINDING CASSETTE, SUB-FAMILY D MEMBER"/>
    <property type="match status" value="1"/>
</dbReference>
<evidence type="ECO:0000313" key="11">
    <source>
        <dbReference type="EMBL" id="CAH2351759.1"/>
    </source>
</evidence>
<dbReference type="SUPFAM" id="SSF90123">
    <property type="entry name" value="ABC transporter transmembrane region"/>
    <property type="match status" value="1"/>
</dbReference>
<dbReference type="GO" id="GO:0005524">
    <property type="term" value="F:ATP binding"/>
    <property type="evidence" value="ECO:0007669"/>
    <property type="project" value="UniProtKB-KW"/>
</dbReference>
<reference evidence="11" key="1">
    <citation type="submission" date="2022-03" db="EMBL/GenBank/DDBJ databases">
        <authorList>
            <person name="Legras J.-L."/>
            <person name="Devillers H."/>
            <person name="Grondin C."/>
        </authorList>
    </citation>
    <scope>NUCLEOTIDE SEQUENCE</scope>
    <source>
        <strain evidence="11">CLIB 1423</strain>
    </source>
</reference>
<dbReference type="PROSITE" id="PS00211">
    <property type="entry name" value="ABC_TRANSPORTER_1"/>
    <property type="match status" value="1"/>
</dbReference>
<evidence type="ECO:0000256" key="4">
    <source>
        <dbReference type="ARBA" id="ARBA00022741"/>
    </source>
</evidence>
<evidence type="ECO:0000256" key="8">
    <source>
        <dbReference type="SAM" id="Coils"/>
    </source>
</evidence>
<dbReference type="InterPro" id="IPR027417">
    <property type="entry name" value="P-loop_NTPase"/>
</dbReference>
<evidence type="ECO:0000256" key="5">
    <source>
        <dbReference type="ARBA" id="ARBA00022840"/>
    </source>
</evidence>
<dbReference type="Pfam" id="PF06472">
    <property type="entry name" value="ABC_membrane_2"/>
    <property type="match status" value="1"/>
</dbReference>
<name>A0A9P0QNL1_9ASCO</name>
<feature type="transmembrane region" description="Helical" evidence="9">
    <location>
        <begin position="164"/>
        <end position="186"/>
    </location>
</feature>
<evidence type="ECO:0000256" key="2">
    <source>
        <dbReference type="ARBA" id="ARBA00022448"/>
    </source>
</evidence>
<dbReference type="InterPro" id="IPR011527">
    <property type="entry name" value="ABC1_TM_dom"/>
</dbReference>
<evidence type="ECO:0000256" key="7">
    <source>
        <dbReference type="ARBA" id="ARBA00023136"/>
    </source>
</evidence>
<dbReference type="GO" id="GO:0007031">
    <property type="term" value="P:peroxisome organization"/>
    <property type="evidence" value="ECO:0007669"/>
    <property type="project" value="TreeGrafter"/>
</dbReference>
<dbReference type="Gene3D" id="3.40.50.300">
    <property type="entry name" value="P-loop containing nucleotide triphosphate hydrolases"/>
    <property type="match status" value="1"/>
</dbReference>
<keyword evidence="6 9" id="KW-1133">Transmembrane helix</keyword>
<dbReference type="GO" id="GO:0016887">
    <property type="term" value="F:ATP hydrolysis activity"/>
    <property type="evidence" value="ECO:0007669"/>
    <property type="project" value="InterPro"/>
</dbReference>
<dbReference type="InterPro" id="IPR003439">
    <property type="entry name" value="ABC_transporter-like_ATP-bd"/>
</dbReference>
<organism evidence="11 12">
    <name type="scientific">[Candida] railenensis</name>
    <dbReference type="NCBI Taxonomy" id="45579"/>
    <lineage>
        <taxon>Eukaryota</taxon>
        <taxon>Fungi</taxon>
        <taxon>Dikarya</taxon>
        <taxon>Ascomycota</taxon>
        <taxon>Saccharomycotina</taxon>
        <taxon>Pichiomycetes</taxon>
        <taxon>Debaryomycetaceae</taxon>
        <taxon>Kurtzmaniella</taxon>
    </lineage>
</organism>
<comment type="similarity">
    <text evidence="1">Belongs to the ABC transporter superfamily. ABCD family. Peroxisomal fatty acyl CoA transporter (TC 3.A.1.203) subfamily.</text>
</comment>
<dbReference type="GO" id="GO:0042760">
    <property type="term" value="P:very long-chain fatty acid catabolic process"/>
    <property type="evidence" value="ECO:0007669"/>
    <property type="project" value="TreeGrafter"/>
</dbReference>
<keyword evidence="7 9" id="KW-0472">Membrane</keyword>
<dbReference type="EMBL" id="CAKXYY010000004">
    <property type="protein sequence ID" value="CAH2351759.1"/>
    <property type="molecule type" value="Genomic_DNA"/>
</dbReference>
<dbReference type="AlphaFoldDB" id="A0A9P0QNL1"/>
<dbReference type="InterPro" id="IPR050835">
    <property type="entry name" value="ABC_transporter_sub-D"/>
</dbReference>
<gene>
    <name evidence="11" type="ORF">CLIB1423_04S05314</name>
</gene>
<keyword evidence="4" id="KW-0547">Nucleotide-binding</keyword>
<evidence type="ECO:0000256" key="3">
    <source>
        <dbReference type="ARBA" id="ARBA00022692"/>
    </source>
</evidence>
<dbReference type="GO" id="GO:0005324">
    <property type="term" value="F:long-chain fatty acid transmembrane transporter activity"/>
    <property type="evidence" value="ECO:0007669"/>
    <property type="project" value="TreeGrafter"/>
</dbReference>
<dbReference type="CDD" id="cd03223">
    <property type="entry name" value="ABCD_peroxisomal_ALDP"/>
    <property type="match status" value="1"/>
</dbReference>
<feature type="transmembrane region" description="Helical" evidence="9">
    <location>
        <begin position="206"/>
        <end position="226"/>
    </location>
</feature>
<dbReference type="GO" id="GO:0140359">
    <property type="term" value="F:ABC-type transporter activity"/>
    <property type="evidence" value="ECO:0007669"/>
    <property type="project" value="InterPro"/>
</dbReference>
<dbReference type="OrthoDB" id="422637at2759"/>
<keyword evidence="12" id="KW-1185">Reference proteome</keyword>
<proteinExistence type="inferred from homology"/>
<dbReference type="InterPro" id="IPR036640">
    <property type="entry name" value="ABC1_TM_sf"/>
</dbReference>
<keyword evidence="8" id="KW-0175">Coiled coil</keyword>
<dbReference type="PANTHER" id="PTHR11384:SF67">
    <property type="entry name" value="ATP-BINDING CASSETTE SUB-FAMILY D MEMBER 1"/>
    <property type="match status" value="1"/>
</dbReference>
<feature type="transmembrane region" description="Helical" evidence="9">
    <location>
        <begin position="41"/>
        <end position="60"/>
    </location>
</feature>
<dbReference type="InterPro" id="IPR017871">
    <property type="entry name" value="ABC_transporter-like_CS"/>
</dbReference>
<sequence length="786" mass="90834">MILFSKPSLQNEYKKILLVLQEFALAYKENRVKINYQSRPVLLFLGTLASTAGLGILFSLRSLILQIQERNTSKKRPKLIRQSSTILKNGSREIFVPRPNGNTSRVIIPKPNFDQYAADKYLYKNFYIDQKLKSQNNILNSRFVSQLTIIWRILIPKFYSKNTYLLLSQCFFLILRTWLSLLVAKLDGQIVKNLIGGNAKKFARDLIYWILIAFPASYTNAAIKYLTSRLSLSFRTNLTRYVHDVYLDKVMSYYKISLNNDDIENIDQYITNDIAKFCDSICGLFSSMGKPFIDLVFFAVYLRDTLGTGAITGIFVNYIITAWFLKKNTPAFGKLSSRRTHLEGQYYNEHLNLITNCEEIGFYKGSIIEKMKLNSTFNKLMEHINKEINISFGYSALEDYILKYTWSAWGYVFAGLPVFLDDLWPKEQAPSIADASNSTSTQNSTNSERQNMRQFIINKRLLLNLADAGSRLMYSIKDISELTGYTDRVFTLLTQLHKVHSPTFDYGSKLGTTDIHGTIQKNYSNGLRFEKIPIIIPTSEGSENQPLISNLNFQIQHGNNMLILGSNGCGKTSIARLLAGLWPLYSGLLSKPNDDDIFYLPQKTYFTNGNLRDQIIYPHSYDEMIEMGHNDDHLYHILREVKLEYLLTREGNFNVKKDWKDVFSGGEKQRMSIARVLFKNPKFVILDESTNAVSTDVEDYLFELLQKKSFTFITLSHRPLLMKYHDYILEIKNDHGEADSWEFHDLTSEENLQSIDNEIKEIEEKLAKVEEWEKRKVEIEAYLDGK</sequence>
<dbReference type="SUPFAM" id="SSF52540">
    <property type="entry name" value="P-loop containing nucleoside triphosphate hydrolases"/>
    <property type="match status" value="1"/>
</dbReference>
<dbReference type="PROSITE" id="PS50893">
    <property type="entry name" value="ABC_TRANSPORTER_2"/>
    <property type="match status" value="1"/>
</dbReference>
<keyword evidence="5" id="KW-0067">ATP-binding</keyword>
<dbReference type="Gene3D" id="1.20.1560.10">
    <property type="entry name" value="ABC transporter type 1, transmembrane domain"/>
    <property type="match status" value="1"/>
</dbReference>
<feature type="coiled-coil region" evidence="8">
    <location>
        <begin position="752"/>
        <end position="782"/>
    </location>
</feature>
<feature type="domain" description="ABC transporter" evidence="10">
    <location>
        <begin position="527"/>
        <end position="758"/>
    </location>
</feature>
<accession>A0A9P0QNL1</accession>
<evidence type="ECO:0000256" key="6">
    <source>
        <dbReference type="ARBA" id="ARBA00022989"/>
    </source>
</evidence>
<comment type="caution">
    <text evidence="11">The sequence shown here is derived from an EMBL/GenBank/DDBJ whole genome shotgun (WGS) entry which is preliminary data.</text>
</comment>
<keyword evidence="2" id="KW-0813">Transport</keyword>